<dbReference type="RefSeq" id="WP_116572955.1">
    <property type="nucleotide sequence ID" value="NZ_QDGZ01000006.1"/>
</dbReference>
<keyword evidence="4" id="KW-1185">Reference proteome</keyword>
<dbReference type="AlphaFoldDB" id="A0A2T8F8A0"/>
<evidence type="ECO:0000313" key="4">
    <source>
        <dbReference type="Proteomes" id="UP000246018"/>
    </source>
</evidence>
<evidence type="ECO:0000313" key="3">
    <source>
        <dbReference type="EMBL" id="PVG81887.1"/>
    </source>
</evidence>
<dbReference type="SUPFAM" id="SSF81301">
    <property type="entry name" value="Nucleotidyltransferase"/>
    <property type="match status" value="1"/>
</dbReference>
<evidence type="ECO:0000259" key="2">
    <source>
        <dbReference type="Pfam" id="PF13228"/>
    </source>
</evidence>
<dbReference type="InterPro" id="IPR002934">
    <property type="entry name" value="Polymerase_NTP_transf_dom"/>
</dbReference>
<dbReference type="Proteomes" id="UP000246018">
    <property type="component" value="Unassembled WGS sequence"/>
</dbReference>
<dbReference type="GO" id="GO:0016779">
    <property type="term" value="F:nucleotidyltransferase activity"/>
    <property type="evidence" value="ECO:0007669"/>
    <property type="project" value="InterPro"/>
</dbReference>
<proteinExistence type="predicted"/>
<dbReference type="InterPro" id="IPR043519">
    <property type="entry name" value="NT_sf"/>
</dbReference>
<dbReference type="InterPro" id="IPR025117">
    <property type="entry name" value="DUF4037"/>
</dbReference>
<feature type="domain" description="DUF4037" evidence="2">
    <location>
        <begin position="138"/>
        <end position="209"/>
    </location>
</feature>
<feature type="domain" description="Polymerase nucleotidyl transferase" evidence="1">
    <location>
        <begin position="12"/>
        <end position="52"/>
    </location>
</feature>
<dbReference type="OrthoDB" id="5176171at2"/>
<accession>A0A2T8F8A0</accession>
<dbReference type="CDD" id="cd05403">
    <property type="entry name" value="NT_KNTase_like"/>
    <property type="match status" value="1"/>
</dbReference>
<gene>
    <name evidence="3" type="ORF">DDE18_14315</name>
</gene>
<dbReference type="EMBL" id="QDGZ01000006">
    <property type="protein sequence ID" value="PVG81887.1"/>
    <property type="molecule type" value="Genomic_DNA"/>
</dbReference>
<evidence type="ECO:0000259" key="1">
    <source>
        <dbReference type="Pfam" id="PF01909"/>
    </source>
</evidence>
<reference evidence="3 4" key="1">
    <citation type="submission" date="2018-04" db="EMBL/GenBank/DDBJ databases">
        <title>Genome of Nocardioides gansuensis WSJ-1.</title>
        <authorList>
            <person name="Wu S."/>
            <person name="Wang G."/>
        </authorList>
    </citation>
    <scope>NUCLEOTIDE SEQUENCE [LARGE SCALE GENOMIC DNA]</scope>
    <source>
        <strain evidence="3 4">WSJ-1</strain>
    </source>
</reference>
<dbReference type="Gene3D" id="3.30.460.10">
    <property type="entry name" value="Beta Polymerase, domain 2"/>
    <property type="match status" value="1"/>
</dbReference>
<dbReference type="Pfam" id="PF01909">
    <property type="entry name" value="NTP_transf_2"/>
    <property type="match status" value="1"/>
</dbReference>
<protein>
    <submittedName>
        <fullName evidence="3">DNA polymerase subunit beta</fullName>
    </submittedName>
</protein>
<dbReference type="Pfam" id="PF13228">
    <property type="entry name" value="DUF4037"/>
    <property type="match status" value="1"/>
</dbReference>
<comment type="caution">
    <text evidence="3">The sequence shown here is derived from an EMBL/GenBank/DDBJ whole genome shotgun (WGS) entry which is preliminary data.</text>
</comment>
<organism evidence="3 4">
    <name type="scientific">Nocardioides gansuensis</name>
    <dbReference type="NCBI Taxonomy" id="2138300"/>
    <lineage>
        <taxon>Bacteria</taxon>
        <taxon>Bacillati</taxon>
        <taxon>Actinomycetota</taxon>
        <taxon>Actinomycetes</taxon>
        <taxon>Propionibacteriales</taxon>
        <taxon>Nocardioidaceae</taxon>
        <taxon>Nocardioides</taxon>
    </lineage>
</organism>
<sequence>MISDEALQELAGQLIKIAGIQAVTLRGSRARGAHTPESDVDLGLYYRPPLDVDALGQLARRRAGDEARVTVPGEWGPWVDGGAWLDLDGTAVDWIYRDIDRVRMSWRDAEHGRFRFHCQAGHPLGVPDFAYAGEVALARILADASGELTALQQETRTYPPQLRETLVAQLWEASFALENARKAVTRADSAYVAGCLFRIVLLCAHALHADAGRWLINEKGAVASVGDLPHAPAGFSQRAHRLCGHIGKTAAELRATLSAAQDLLDDTRAACRSG</sequence>
<name>A0A2T8F8A0_9ACTN</name>